<proteinExistence type="predicted"/>
<dbReference type="OrthoDB" id="1862401at2759"/>
<keyword evidence="2" id="KW-1185">Reference proteome</keyword>
<dbReference type="EMBL" id="MCFD01000015">
    <property type="protein sequence ID" value="ORX66548.1"/>
    <property type="molecule type" value="Genomic_DNA"/>
</dbReference>
<organism evidence="1 2">
    <name type="scientific">Linderina pennispora</name>
    <dbReference type="NCBI Taxonomy" id="61395"/>
    <lineage>
        <taxon>Eukaryota</taxon>
        <taxon>Fungi</taxon>
        <taxon>Fungi incertae sedis</taxon>
        <taxon>Zoopagomycota</taxon>
        <taxon>Kickxellomycotina</taxon>
        <taxon>Kickxellomycetes</taxon>
        <taxon>Kickxellales</taxon>
        <taxon>Kickxellaceae</taxon>
        <taxon>Linderina</taxon>
    </lineage>
</organism>
<name>A0A1Y1VZ49_9FUNG</name>
<dbReference type="GeneID" id="63805203"/>
<dbReference type="InterPro" id="IPR023213">
    <property type="entry name" value="CAT-like_dom_sf"/>
</dbReference>
<sequence length="382" mass="42766">MPARELEEAFYRTLVHFPHMAGYLKQTGYDTMDIIVDKTKLNLPDYRESQSDIHYQDIESANFDPATWPSDLSPVGNIALIRLANFHVVPIEGEQRYYYFIQTSTVALLTRTVPAEVLNRWAEETRALLTGVPAKLPNYCLDDRITLKYLPNERAEIGDDSRGKVMGYVSSKQPLRTHLFRLRLELLEHVPPGTRLSDHDILCAIGYKLNGQASYDAANKNQSNHYILLPFSLRHRLGMEHLNCIGNPLLGMVEVLPVGHAQSLITNQSLAEVASRIRKTTDSVTPAAVGTAMDIMEADTCDIGTFLSGMTFDVQSITSDLTRIKLYDADFGSGVQAFSTLFSCLPSPPSSTDCIVFFTNSPDAMDSILNNRFWKDFATVIF</sequence>
<dbReference type="RefSeq" id="XP_040740536.1">
    <property type="nucleotide sequence ID" value="XM_040888555.1"/>
</dbReference>
<gene>
    <name evidence="1" type="ORF">DL89DRAFT_270085</name>
</gene>
<protein>
    <submittedName>
        <fullName evidence="1">Uncharacterized protein</fullName>
    </submittedName>
</protein>
<dbReference type="Gene3D" id="3.30.559.10">
    <property type="entry name" value="Chloramphenicol acetyltransferase-like domain"/>
    <property type="match status" value="1"/>
</dbReference>
<comment type="caution">
    <text evidence="1">The sequence shown here is derived from an EMBL/GenBank/DDBJ whole genome shotgun (WGS) entry which is preliminary data.</text>
</comment>
<reference evidence="1 2" key="1">
    <citation type="submission" date="2016-07" db="EMBL/GenBank/DDBJ databases">
        <title>Pervasive Adenine N6-methylation of Active Genes in Fungi.</title>
        <authorList>
            <consortium name="DOE Joint Genome Institute"/>
            <person name="Mondo S.J."/>
            <person name="Dannebaum R.O."/>
            <person name="Kuo R.C."/>
            <person name="Labutti K."/>
            <person name="Haridas S."/>
            <person name="Kuo A."/>
            <person name="Salamov A."/>
            <person name="Ahrendt S.R."/>
            <person name="Lipzen A."/>
            <person name="Sullivan W."/>
            <person name="Andreopoulos W.B."/>
            <person name="Clum A."/>
            <person name="Lindquist E."/>
            <person name="Daum C."/>
            <person name="Ramamoorthy G.K."/>
            <person name="Gryganskyi A."/>
            <person name="Culley D."/>
            <person name="Magnuson J.K."/>
            <person name="James T.Y."/>
            <person name="O'Malley M.A."/>
            <person name="Stajich J.E."/>
            <person name="Spatafora J.W."/>
            <person name="Visel A."/>
            <person name="Grigoriev I.V."/>
        </authorList>
    </citation>
    <scope>NUCLEOTIDE SEQUENCE [LARGE SCALE GENOMIC DNA]</scope>
    <source>
        <strain evidence="1 2">ATCC 12442</strain>
    </source>
</reference>
<dbReference type="Proteomes" id="UP000193922">
    <property type="component" value="Unassembled WGS sequence"/>
</dbReference>
<dbReference type="AlphaFoldDB" id="A0A1Y1VZ49"/>
<evidence type="ECO:0000313" key="1">
    <source>
        <dbReference type="EMBL" id="ORX66548.1"/>
    </source>
</evidence>
<evidence type="ECO:0000313" key="2">
    <source>
        <dbReference type="Proteomes" id="UP000193922"/>
    </source>
</evidence>
<accession>A0A1Y1VZ49</accession>